<dbReference type="Proteomes" id="UP000502509">
    <property type="component" value="Segment"/>
</dbReference>
<organism evidence="1 2">
    <name type="scientific">Synechococcus phage S-SBP1</name>
    <dbReference type="NCBI Taxonomy" id="2735125"/>
    <lineage>
        <taxon>Viruses</taxon>
        <taxon>Duplodnaviria</taxon>
        <taxon>Heunggongvirae</taxon>
        <taxon>Uroviricota</taxon>
        <taxon>Caudoviricetes</taxon>
        <taxon>Autographivirales</taxon>
        <taxon>Sechaudvirinae</taxon>
        <taxon>Spiovirus</taxon>
        <taxon>Spiovirus sbp1</taxon>
    </lineage>
</organism>
<name>A0A6M4EKC6_9CAUD</name>
<accession>A0A6M4EKC6</accession>
<gene>
    <name evidence="1" type="ORF">SSBP1_gp01</name>
</gene>
<dbReference type="EMBL" id="MT424636">
    <property type="protein sequence ID" value="QJQ82567.1"/>
    <property type="molecule type" value="Genomic_DNA"/>
</dbReference>
<protein>
    <recommendedName>
        <fullName evidence="3">KTSC domain-containing protein</fullName>
    </recommendedName>
</protein>
<evidence type="ECO:0000313" key="2">
    <source>
        <dbReference type="Proteomes" id="UP000502509"/>
    </source>
</evidence>
<sequence>MDVAFVHLLQHFMFTYSATRTSAAVQFVHVDLLRGVATVSFRNGHMYEYKNVSRRAIASLMANPNMSLGFWVNANCVDAVRTSYSILPSYA</sequence>
<evidence type="ECO:0008006" key="3">
    <source>
        <dbReference type="Google" id="ProtNLM"/>
    </source>
</evidence>
<proteinExistence type="predicted"/>
<reference evidence="1 2" key="1">
    <citation type="submission" date="2020-05" db="EMBL/GenBank/DDBJ databases">
        <title>Programmed transcriptomes of a marine cyanopodovirus and its Synechococcus host during infection.</title>
        <authorList>
            <person name="Huang S."/>
        </authorList>
    </citation>
    <scope>NUCLEOTIDE SEQUENCE [LARGE SCALE GENOMIC DNA]</scope>
</reference>
<evidence type="ECO:0000313" key="1">
    <source>
        <dbReference type="EMBL" id="QJQ82567.1"/>
    </source>
</evidence>
<keyword evidence="2" id="KW-1185">Reference proteome</keyword>